<name>X0VHD9_9ZZZZ</name>
<organism evidence="1">
    <name type="scientific">marine sediment metagenome</name>
    <dbReference type="NCBI Taxonomy" id="412755"/>
    <lineage>
        <taxon>unclassified sequences</taxon>
        <taxon>metagenomes</taxon>
        <taxon>ecological metagenomes</taxon>
    </lineage>
</organism>
<dbReference type="InterPro" id="IPR036866">
    <property type="entry name" value="RibonucZ/Hydroxyglut_hydro"/>
</dbReference>
<dbReference type="EMBL" id="BARS01024792">
    <property type="protein sequence ID" value="GAG11888.1"/>
    <property type="molecule type" value="Genomic_DNA"/>
</dbReference>
<protein>
    <recommendedName>
        <fullName evidence="2">Metallo-beta-lactamase domain-containing protein</fullName>
    </recommendedName>
</protein>
<reference evidence="1" key="1">
    <citation type="journal article" date="2014" name="Front. Microbiol.">
        <title>High frequency of phylogenetically diverse reductive dehalogenase-homologous genes in deep subseafloor sedimentary metagenomes.</title>
        <authorList>
            <person name="Kawai M."/>
            <person name="Futagami T."/>
            <person name="Toyoda A."/>
            <person name="Takaki Y."/>
            <person name="Nishi S."/>
            <person name="Hori S."/>
            <person name="Arai W."/>
            <person name="Tsubouchi T."/>
            <person name="Morono Y."/>
            <person name="Uchiyama I."/>
            <person name="Ito T."/>
            <person name="Fujiyama A."/>
            <person name="Inagaki F."/>
            <person name="Takami H."/>
        </authorList>
    </citation>
    <scope>NUCLEOTIDE SEQUENCE</scope>
    <source>
        <strain evidence="1">Expedition CK06-06</strain>
    </source>
</reference>
<comment type="caution">
    <text evidence="1">The sequence shown here is derived from an EMBL/GenBank/DDBJ whole genome shotgun (WGS) entry which is preliminary data.</text>
</comment>
<accession>X0VHD9</accession>
<evidence type="ECO:0000313" key="1">
    <source>
        <dbReference type="EMBL" id="GAG11888.1"/>
    </source>
</evidence>
<evidence type="ECO:0008006" key="2">
    <source>
        <dbReference type="Google" id="ProtNLM"/>
    </source>
</evidence>
<dbReference type="Gene3D" id="3.60.15.10">
    <property type="entry name" value="Ribonuclease Z/Hydroxyacylglutathione hydrolase-like"/>
    <property type="match status" value="1"/>
</dbReference>
<proteinExistence type="predicted"/>
<sequence length="98" mass="11013">EKISKVVSMKPKVMIPVINGKFGNMDPLEAALLTRDVQAKIVIPCHFWTFAEHNGDPQSFIEACRREAPQVKVILMKQGKCYIESSTVDKNKQPKGDN</sequence>
<gene>
    <name evidence="1" type="ORF">S01H1_39302</name>
</gene>
<feature type="non-terminal residue" evidence="1">
    <location>
        <position position="1"/>
    </location>
</feature>
<dbReference type="AlphaFoldDB" id="X0VHD9"/>